<dbReference type="NCBIfam" id="NF005298">
    <property type="entry name" value="PRK06826.1"/>
    <property type="match status" value="1"/>
</dbReference>
<evidence type="ECO:0000256" key="5">
    <source>
        <dbReference type="ARBA" id="ARBA00022695"/>
    </source>
</evidence>
<evidence type="ECO:0000256" key="7">
    <source>
        <dbReference type="ARBA" id="ARBA00022932"/>
    </source>
</evidence>
<dbReference type="STRING" id="1802701.A3A33_00895"/>
<dbReference type="EMBL" id="MGKP01000002">
    <property type="protein sequence ID" value="OGN29830.1"/>
    <property type="molecule type" value="Genomic_DNA"/>
</dbReference>
<dbReference type="Gene3D" id="1.10.150.870">
    <property type="match status" value="1"/>
</dbReference>
<dbReference type="InterPro" id="IPR003141">
    <property type="entry name" value="Pol/His_phosphatase_N"/>
</dbReference>
<feature type="domain" description="Polymerase/histidinol phosphatase N-terminal" evidence="9">
    <location>
        <begin position="4"/>
        <end position="71"/>
    </location>
</feature>
<evidence type="ECO:0000256" key="3">
    <source>
        <dbReference type="ARBA" id="ARBA00019114"/>
    </source>
</evidence>
<evidence type="ECO:0000256" key="8">
    <source>
        <dbReference type="ARBA" id="ARBA00049244"/>
    </source>
</evidence>
<keyword evidence="7" id="KW-0239">DNA-directed DNA polymerase</keyword>
<dbReference type="PANTHER" id="PTHR32294">
    <property type="entry name" value="DNA POLYMERASE III SUBUNIT ALPHA"/>
    <property type="match status" value="1"/>
</dbReference>
<keyword evidence="5" id="KW-0548">Nucleotidyltransferase</keyword>
<dbReference type="EC" id="2.7.7.7" evidence="2"/>
<dbReference type="CDD" id="cd04485">
    <property type="entry name" value="DnaE_OBF"/>
    <property type="match status" value="1"/>
</dbReference>
<reference evidence="10 11" key="1">
    <citation type="journal article" date="2016" name="Nat. Commun.">
        <title>Thousands of microbial genomes shed light on interconnected biogeochemical processes in an aquifer system.</title>
        <authorList>
            <person name="Anantharaman K."/>
            <person name="Brown C.T."/>
            <person name="Hug L.A."/>
            <person name="Sharon I."/>
            <person name="Castelle C.J."/>
            <person name="Probst A.J."/>
            <person name="Thomas B.C."/>
            <person name="Singh A."/>
            <person name="Wilkins M.J."/>
            <person name="Karaoz U."/>
            <person name="Brodie E.L."/>
            <person name="Williams K.H."/>
            <person name="Hubbard S.S."/>
            <person name="Banfield J.F."/>
        </authorList>
    </citation>
    <scope>NUCLEOTIDE SEQUENCE [LARGE SCALE GENOMIC DNA]</scope>
</reference>
<dbReference type="GO" id="GO:0008408">
    <property type="term" value="F:3'-5' exonuclease activity"/>
    <property type="evidence" value="ECO:0007669"/>
    <property type="project" value="InterPro"/>
</dbReference>
<evidence type="ECO:0000256" key="4">
    <source>
        <dbReference type="ARBA" id="ARBA00022679"/>
    </source>
</evidence>
<dbReference type="Gene3D" id="1.10.10.1600">
    <property type="entry name" value="Bacterial DNA polymerase III alpha subunit, thumb domain"/>
    <property type="match status" value="1"/>
</dbReference>
<comment type="caution">
    <text evidence="10">The sequence shown here is derived from an EMBL/GenBank/DDBJ whole genome shotgun (WGS) entry which is preliminary data.</text>
</comment>
<dbReference type="GO" id="GO:0003887">
    <property type="term" value="F:DNA-directed DNA polymerase activity"/>
    <property type="evidence" value="ECO:0007669"/>
    <property type="project" value="UniProtKB-KW"/>
</dbReference>
<dbReference type="InterPro" id="IPR004013">
    <property type="entry name" value="PHP_dom"/>
</dbReference>
<dbReference type="Proteomes" id="UP000179047">
    <property type="component" value="Unassembled WGS sequence"/>
</dbReference>
<dbReference type="GO" id="GO:0006260">
    <property type="term" value="P:DNA replication"/>
    <property type="evidence" value="ECO:0007669"/>
    <property type="project" value="UniProtKB-KW"/>
</dbReference>
<dbReference type="GO" id="GO:0003676">
    <property type="term" value="F:nucleic acid binding"/>
    <property type="evidence" value="ECO:0007669"/>
    <property type="project" value="InterPro"/>
</dbReference>
<accession>A0A1F8GXW6</accession>
<evidence type="ECO:0000256" key="2">
    <source>
        <dbReference type="ARBA" id="ARBA00012417"/>
    </source>
</evidence>
<evidence type="ECO:0000313" key="10">
    <source>
        <dbReference type="EMBL" id="OGN29830.1"/>
    </source>
</evidence>
<comment type="catalytic activity">
    <reaction evidence="8">
        <text>DNA(n) + a 2'-deoxyribonucleoside 5'-triphosphate = DNA(n+1) + diphosphate</text>
        <dbReference type="Rhea" id="RHEA:22508"/>
        <dbReference type="Rhea" id="RHEA-COMP:17339"/>
        <dbReference type="Rhea" id="RHEA-COMP:17340"/>
        <dbReference type="ChEBI" id="CHEBI:33019"/>
        <dbReference type="ChEBI" id="CHEBI:61560"/>
        <dbReference type="ChEBI" id="CHEBI:173112"/>
        <dbReference type="EC" id="2.7.7.7"/>
    </reaction>
</comment>
<dbReference type="InterPro" id="IPR041931">
    <property type="entry name" value="DNA_pol3_alpha_thumb_dom"/>
</dbReference>
<dbReference type="AlphaFoldDB" id="A0A1F8GXW6"/>
<dbReference type="SUPFAM" id="SSF89550">
    <property type="entry name" value="PHP domain-like"/>
    <property type="match status" value="1"/>
</dbReference>
<dbReference type="InterPro" id="IPR029460">
    <property type="entry name" value="DNAPol_HHH"/>
</dbReference>
<gene>
    <name evidence="10" type="ORF">A3A33_00895</name>
</gene>
<dbReference type="GO" id="GO:0005737">
    <property type="term" value="C:cytoplasm"/>
    <property type="evidence" value="ECO:0007669"/>
    <property type="project" value="UniProtKB-SubCell"/>
</dbReference>
<protein>
    <recommendedName>
        <fullName evidence="3">DNA polymerase III subunit alpha</fullName>
        <ecNumber evidence="2">2.7.7.7</ecNumber>
    </recommendedName>
</protein>
<dbReference type="InterPro" id="IPR004805">
    <property type="entry name" value="DnaE2/DnaE/PolC"/>
</dbReference>
<dbReference type="SMART" id="SM00481">
    <property type="entry name" value="POLIIIAc"/>
    <property type="match status" value="1"/>
</dbReference>
<keyword evidence="6" id="KW-0235">DNA replication</keyword>
<dbReference type="NCBIfam" id="NF004226">
    <property type="entry name" value="PRK05673.1"/>
    <property type="match status" value="1"/>
</dbReference>
<dbReference type="InterPro" id="IPR040982">
    <property type="entry name" value="DNA_pol3_finger"/>
</dbReference>
<dbReference type="Pfam" id="PF17657">
    <property type="entry name" value="DNA_pol3_finger"/>
    <property type="match status" value="1"/>
</dbReference>
<evidence type="ECO:0000256" key="6">
    <source>
        <dbReference type="ARBA" id="ARBA00022705"/>
    </source>
</evidence>
<dbReference type="Pfam" id="PF02811">
    <property type="entry name" value="PHP"/>
    <property type="match status" value="1"/>
</dbReference>
<dbReference type="Pfam" id="PF07733">
    <property type="entry name" value="DNA_pol3_alpha"/>
    <property type="match status" value="1"/>
</dbReference>
<keyword evidence="4" id="KW-0808">Transferase</keyword>
<dbReference type="NCBIfam" id="TIGR00594">
    <property type="entry name" value="polc"/>
    <property type="match status" value="1"/>
</dbReference>
<dbReference type="Gene3D" id="3.20.20.140">
    <property type="entry name" value="Metal-dependent hydrolases"/>
    <property type="match status" value="1"/>
</dbReference>
<evidence type="ECO:0000313" key="11">
    <source>
        <dbReference type="Proteomes" id="UP000179047"/>
    </source>
</evidence>
<dbReference type="InterPro" id="IPR004365">
    <property type="entry name" value="NA-bd_OB_tRNA"/>
</dbReference>
<dbReference type="Pfam" id="PF01336">
    <property type="entry name" value="tRNA_anti-codon"/>
    <property type="match status" value="1"/>
</dbReference>
<dbReference type="InterPro" id="IPR011708">
    <property type="entry name" value="DNA_pol3_alpha_NTPase_dom"/>
</dbReference>
<comment type="subcellular location">
    <subcellularLocation>
        <location evidence="1">Cytoplasm</location>
    </subcellularLocation>
</comment>
<proteinExistence type="predicted"/>
<name>A0A1F8GXW6_9BACT</name>
<organism evidence="10 11">
    <name type="scientific">Candidatus Yanofskybacteria bacterium RIFCSPLOWO2_01_FULL_49_25</name>
    <dbReference type="NCBI Taxonomy" id="1802701"/>
    <lineage>
        <taxon>Bacteria</taxon>
        <taxon>Candidatus Yanofskyibacteriota</taxon>
    </lineage>
</organism>
<dbReference type="InterPro" id="IPR016195">
    <property type="entry name" value="Pol/histidinol_Pase-like"/>
</dbReference>
<dbReference type="Pfam" id="PF14579">
    <property type="entry name" value="HHH_6"/>
    <property type="match status" value="1"/>
</dbReference>
<evidence type="ECO:0000259" key="9">
    <source>
        <dbReference type="SMART" id="SM00481"/>
    </source>
</evidence>
<sequence length="1073" mass="119540">MKFTHLHTHTHYSLLDGLTRIDELVARVKELGMDSVAITDHGVMYGAIEFYEKARKAGVKPIIGCEVYVTENMFDKRPGPDGERYYHLILLAENAVGYHNLIKLVTAAHLDGFYYRPRMDKNLLRQHAQGLIGLSACLGGEVSRALMSNNPEKAARIAREYESIFGKGNFFIEIQQHPNIEEQNRVTPQLVALSRETGIPMVATQDSHYLRSEDAHAHDVLLAVQTNNQIGDKDRLSMRSDDFSLLSADQMASKFAGLEEALANTVVIADRCNLEIELEKIQLPEFPLPAGYTADSYLQELASAGTQRRYGNPLPEHVRTRLDYELGVIKTTGFASYFLIVQDFVNWAKTHGIIVGPGRGSAAGSLVSYALAITNVDPIKYNLLFERFLNPARVSQPDIDLDFDDARRGEVFEYVRQKYGTDHFAQIITFGTMAARGSIRDAGRALGFSYEFCDKVAKLIPFNPQQGDKHGYLARCVQEVDELKQAYNTNPDVKKLVDTATQLEGVARHSSTHACAVVITPKPLTEYLPLQKDSKEGNIITQYEMHAVESLGLLKMDFLGLSNLTIIENALRLVEQNHGIAINIDTIPLDDKKTFGLLKRAETTGVFQLESSGMKRYLKELKPTEIEDIIAMVALYRPGPMELIPEYIARKHGKKPVEYLAPLLEPVLKNTYGIMVYQEQLIQAVQVVAGFSLAEADVLRKAVGKKIKKLLDEQEGKFREGAARVGTPKPIAEKFWALVEPFNRYAFNRSHAACYAMLAYQTAYLKANYPVEFMAALMNSDSGDVERIAFLIDECHSMEIDVLPPDINESMEKFSVVRSDDKVKIRFGLAAVKNVGENVVKAIIEERKAGGPFKTIEDVVMRVQNKDLNHKSLESLIKCGALDTLGDRSLFLGNIEELLLYAREHQKAQSMGQGSLFDVAGGESSEMQSSLPPLRLKDSTPIARSAKLMWEKELLGLFISDHPLSEYQAALSRHQGILTVDAVIKGKKSASVKIGGLVTKVQKILTKTGKPMMFTWIEDETAKIEVVVFPTVMEQNPNAFQENAIVVVSGKLNERDGIPKLLCDSVQHVATLA</sequence>
<dbReference type="CDD" id="cd12113">
    <property type="entry name" value="PHP_PolIIIA_DnaE3"/>
    <property type="match status" value="1"/>
</dbReference>
<dbReference type="PANTHER" id="PTHR32294:SF0">
    <property type="entry name" value="DNA POLYMERASE III SUBUNIT ALPHA"/>
    <property type="match status" value="1"/>
</dbReference>
<evidence type="ECO:0000256" key="1">
    <source>
        <dbReference type="ARBA" id="ARBA00004496"/>
    </source>
</evidence>